<dbReference type="EMBL" id="NFLJ01000003">
    <property type="protein sequence ID" value="OUQ36264.1"/>
    <property type="molecule type" value="Genomic_DNA"/>
</dbReference>
<evidence type="ECO:0008006" key="3">
    <source>
        <dbReference type="Google" id="ProtNLM"/>
    </source>
</evidence>
<protein>
    <recommendedName>
        <fullName evidence="3">DUF4127 domain-containing protein</fullName>
    </recommendedName>
</protein>
<reference evidence="1 2" key="1">
    <citation type="journal article" date="2018" name="BMC Genomics">
        <title>Whole genome sequencing and function prediction of 133 gut anaerobes isolated from chicken caecum in pure cultures.</title>
        <authorList>
            <person name="Medvecky M."/>
            <person name="Cejkova D."/>
            <person name="Polansky O."/>
            <person name="Karasova D."/>
            <person name="Kubasova T."/>
            <person name="Cizek A."/>
            <person name="Rychlik I."/>
        </authorList>
    </citation>
    <scope>NUCLEOTIDE SEQUENCE [LARGE SCALE GENOMIC DNA]</scope>
    <source>
        <strain evidence="1 2">An13</strain>
    </source>
</reference>
<dbReference type="OrthoDB" id="9789552at2"/>
<organism evidence="1 2">
    <name type="scientific">Massilimicrobiota timonensis</name>
    <dbReference type="NCBI Taxonomy" id="1776392"/>
    <lineage>
        <taxon>Bacteria</taxon>
        <taxon>Bacillati</taxon>
        <taxon>Bacillota</taxon>
        <taxon>Erysipelotrichia</taxon>
        <taxon>Erysipelotrichales</taxon>
        <taxon>Erysipelotrichaceae</taxon>
        <taxon>Massilimicrobiota</taxon>
    </lineage>
</organism>
<accession>A0A1Y4T295</accession>
<name>A0A1Y4T295_9FIRM</name>
<keyword evidence="2" id="KW-1185">Reference proteome</keyword>
<dbReference type="Pfam" id="PF13552">
    <property type="entry name" value="DUF4127"/>
    <property type="match status" value="1"/>
</dbReference>
<dbReference type="RefSeq" id="WP_087357072.1">
    <property type="nucleotide sequence ID" value="NZ_NFLJ01000003.1"/>
</dbReference>
<dbReference type="InterPro" id="IPR025394">
    <property type="entry name" value="DUF4127"/>
</dbReference>
<proteinExistence type="predicted"/>
<evidence type="ECO:0000313" key="1">
    <source>
        <dbReference type="EMBL" id="OUQ36264.1"/>
    </source>
</evidence>
<evidence type="ECO:0000313" key="2">
    <source>
        <dbReference type="Proteomes" id="UP000195305"/>
    </source>
</evidence>
<sequence>MKTLLIPLDERPCNYQYPQMIAQTNHQIELIVPPQSLLGNKKESAPLEKLDRFIYEHIHQVDNMVLSIDMLVYGGLIPSRLHNKKKEELISRLNIIKRLKEMNPKLKIYAFNCIMRCPSYNSAQEEPDYYEEYGYQLFRRKYLLDYQQRHGLTMEEEKELESICIPQDIIDDYEKRRNLNTFVNIQILSYLENKDIDFLVIPQDDSSPYGYTAISQQEVIQVLKEKHLDRQVMIYPGADEVALSLLTRAYHDFYQLKPKVYPYYASILGPTIIPNYEDRPMYESLKSHIRVCGARIVATPQEADFILAINAPGKIMQESFVDEKEKDITYTSYRQLLDFAYTIQEYIEQGYHVALCDSAFSNGGDIQLIEYLDELNVLDKLISYAGWNTNCNTLGTTLAQACLGETNMIKNICFRIIEDVFYQACVRKEVVNYNLPCLGLSYYDFKNQQDQVEQIIKDKLQEYYKSLKISQKYPVIIHRINLPWKRMFEIGMEIEVCYERNNEV</sequence>
<dbReference type="AlphaFoldDB" id="A0A1Y4T295"/>
<gene>
    <name evidence="1" type="ORF">B5E75_01695</name>
</gene>
<comment type="caution">
    <text evidence="1">The sequence shown here is derived from an EMBL/GenBank/DDBJ whole genome shotgun (WGS) entry which is preliminary data.</text>
</comment>
<dbReference type="Proteomes" id="UP000195305">
    <property type="component" value="Unassembled WGS sequence"/>
</dbReference>